<dbReference type="Proteomes" id="UP000004994">
    <property type="component" value="Unassembled WGS sequence"/>
</dbReference>
<evidence type="ECO:0000259" key="7">
    <source>
        <dbReference type="Pfam" id="PF01488"/>
    </source>
</evidence>
<dbReference type="InterPro" id="IPR006151">
    <property type="entry name" value="Shikm_DH/Glu-tRNA_Rdtase"/>
</dbReference>
<dbReference type="GO" id="GO:0009073">
    <property type="term" value="P:aromatic amino acid family biosynthetic process"/>
    <property type="evidence" value="ECO:0007669"/>
    <property type="project" value="UniProtKB-KW"/>
</dbReference>
<evidence type="ECO:0000256" key="2">
    <source>
        <dbReference type="ARBA" id="ARBA00022605"/>
    </source>
</evidence>
<dbReference type="InParanoid" id="A0A494G9F5"/>
<dbReference type="SUPFAM" id="SSF51735">
    <property type="entry name" value="NAD(P)-binding Rossmann-fold domains"/>
    <property type="match status" value="1"/>
</dbReference>
<evidence type="ECO:0000256" key="5">
    <source>
        <dbReference type="ARBA" id="ARBA00023141"/>
    </source>
</evidence>
<reference evidence="10" key="2">
    <citation type="submission" date="2019-04" db="UniProtKB">
        <authorList>
            <consortium name="EnsemblPlants"/>
        </authorList>
    </citation>
    <scope>IDENTIFICATION</scope>
    <source>
        <strain evidence="10">cv. Heinz 1706</strain>
    </source>
</reference>
<accession>A0A494G9F5</accession>
<feature type="region of interest" description="Disordered" evidence="6">
    <location>
        <begin position="197"/>
        <end position="239"/>
    </location>
</feature>
<dbReference type="InterPro" id="IPR011342">
    <property type="entry name" value="Shikimate_DH"/>
</dbReference>
<dbReference type="GO" id="GO:0008652">
    <property type="term" value="P:amino acid biosynthetic process"/>
    <property type="evidence" value="ECO:0007669"/>
    <property type="project" value="UniProtKB-KW"/>
</dbReference>
<keyword evidence="4" id="KW-0560">Oxidoreductase</keyword>
<keyword evidence="11" id="KW-1185">Reference proteome</keyword>
<dbReference type="SUPFAM" id="SSF53223">
    <property type="entry name" value="Aminoacid dehydrogenase-like, N-terminal domain"/>
    <property type="match status" value="1"/>
</dbReference>
<feature type="domain" description="Shikimate dehydrogenase substrate binding N-terminal" evidence="8">
    <location>
        <begin position="433"/>
        <end position="514"/>
    </location>
</feature>
<dbReference type="GO" id="GO:0005829">
    <property type="term" value="C:cytosol"/>
    <property type="evidence" value="ECO:0000318"/>
    <property type="project" value="GO_Central"/>
</dbReference>
<feature type="compositionally biased region" description="Polar residues" evidence="6">
    <location>
        <begin position="222"/>
        <end position="231"/>
    </location>
</feature>
<feature type="compositionally biased region" description="Polar residues" evidence="6">
    <location>
        <begin position="260"/>
        <end position="269"/>
    </location>
</feature>
<dbReference type="InterPro" id="IPR022893">
    <property type="entry name" value="Shikimate_DH_fam"/>
</dbReference>
<evidence type="ECO:0000256" key="3">
    <source>
        <dbReference type="ARBA" id="ARBA00022857"/>
    </source>
</evidence>
<proteinExistence type="inferred from homology"/>
<dbReference type="InterPro" id="IPR036291">
    <property type="entry name" value="NAD(P)-bd_dom_sf"/>
</dbReference>
<reference evidence="10" key="1">
    <citation type="journal article" date="2012" name="Nature">
        <title>The tomato genome sequence provides insights into fleshy fruit evolution.</title>
        <authorList>
            <consortium name="Tomato Genome Consortium"/>
        </authorList>
    </citation>
    <scope>NUCLEOTIDE SEQUENCE [LARGE SCALE GENOMIC DNA]</scope>
    <source>
        <strain evidence="10">cv. Heinz 1706</strain>
    </source>
</reference>
<dbReference type="PaxDb" id="4081-Solyc00g050030.1.1"/>
<keyword evidence="5" id="KW-0057">Aromatic amino acid biosynthesis</keyword>
<dbReference type="PANTHER" id="PTHR21089:SF1">
    <property type="entry name" value="BIFUNCTIONAL 3-DEHYDROQUINATE DEHYDRATASE_SHIKIMATE DEHYDROGENASE, CHLOROPLASTIC"/>
    <property type="match status" value="1"/>
</dbReference>
<name>A0A494G9F5_SOLLC</name>
<keyword evidence="3" id="KW-0521">NADP</keyword>
<dbReference type="Pfam" id="PF18317">
    <property type="entry name" value="SDH_C"/>
    <property type="match status" value="1"/>
</dbReference>
<dbReference type="Gramene" id="Solyc00g050030.2.1">
    <property type="protein sequence ID" value="Solyc00g050030.2.1"/>
    <property type="gene ID" value="Solyc00g050030.2"/>
</dbReference>
<evidence type="ECO:0000259" key="8">
    <source>
        <dbReference type="Pfam" id="PF08501"/>
    </source>
</evidence>
<evidence type="ECO:0000313" key="10">
    <source>
        <dbReference type="EnsemblPlants" id="Solyc00g050030.2.1"/>
    </source>
</evidence>
<dbReference type="PANTHER" id="PTHR21089">
    <property type="entry name" value="SHIKIMATE DEHYDROGENASE"/>
    <property type="match status" value="1"/>
</dbReference>
<dbReference type="NCBIfam" id="TIGR00507">
    <property type="entry name" value="aroE"/>
    <property type="match status" value="1"/>
</dbReference>
<dbReference type="HAMAP" id="MF_00222">
    <property type="entry name" value="Shikimate_DH_AroE"/>
    <property type="match status" value="1"/>
</dbReference>
<dbReference type="FunFam" id="3.40.50.10860:FF:000006">
    <property type="entry name" value="Shikimate dehydrogenase (NADP(+))"/>
    <property type="match status" value="1"/>
</dbReference>
<feature type="domain" description="SDH C-terminal" evidence="9">
    <location>
        <begin position="673"/>
        <end position="699"/>
    </location>
</feature>
<feature type="compositionally biased region" description="Acidic residues" evidence="6">
    <location>
        <begin position="105"/>
        <end position="118"/>
    </location>
</feature>
<feature type="compositionally biased region" description="Basic and acidic residues" evidence="6">
    <location>
        <begin position="275"/>
        <end position="293"/>
    </location>
</feature>
<feature type="compositionally biased region" description="Low complexity" evidence="6">
    <location>
        <begin position="95"/>
        <end position="104"/>
    </location>
</feature>
<dbReference type="GO" id="GO:0004764">
    <property type="term" value="F:shikimate 3-dehydrogenase (NADP+) activity"/>
    <property type="evidence" value="ECO:0000318"/>
    <property type="project" value="GO_Central"/>
</dbReference>
<evidence type="ECO:0000256" key="1">
    <source>
        <dbReference type="ARBA" id="ARBA00012962"/>
    </source>
</evidence>
<evidence type="ECO:0000256" key="6">
    <source>
        <dbReference type="SAM" id="MobiDB-lite"/>
    </source>
</evidence>
<dbReference type="STRING" id="4081.A0A494G9F5"/>
<dbReference type="InterPro" id="IPR041121">
    <property type="entry name" value="SDH_C"/>
</dbReference>
<dbReference type="GO" id="GO:0019632">
    <property type="term" value="P:shikimate metabolic process"/>
    <property type="evidence" value="ECO:0000318"/>
    <property type="project" value="GO_Central"/>
</dbReference>
<dbReference type="Gene3D" id="3.40.50.720">
    <property type="entry name" value="NAD(P)-binding Rossmann-like Domain"/>
    <property type="match status" value="1"/>
</dbReference>
<dbReference type="GO" id="GO:0050661">
    <property type="term" value="F:NADP binding"/>
    <property type="evidence" value="ECO:0000318"/>
    <property type="project" value="GO_Central"/>
</dbReference>
<dbReference type="EnsemblPlants" id="Solyc00g050030.2.1">
    <property type="protein sequence ID" value="Solyc00g050030.2.1"/>
    <property type="gene ID" value="Solyc00g050030.2"/>
</dbReference>
<feature type="compositionally biased region" description="Acidic residues" evidence="6">
    <location>
        <begin position="79"/>
        <end position="94"/>
    </location>
</feature>
<feature type="compositionally biased region" description="Low complexity" evidence="6">
    <location>
        <begin position="119"/>
        <end position="144"/>
    </location>
</feature>
<evidence type="ECO:0000259" key="9">
    <source>
        <dbReference type="Pfam" id="PF18317"/>
    </source>
</evidence>
<dbReference type="AlphaFoldDB" id="A0A494G9F5"/>
<dbReference type="InterPro" id="IPR046346">
    <property type="entry name" value="Aminoacid_DH-like_N_sf"/>
</dbReference>
<dbReference type="Gene3D" id="3.30.1150.10">
    <property type="match status" value="1"/>
</dbReference>
<dbReference type="Pfam" id="PF08501">
    <property type="entry name" value="Shikimate_dh_N"/>
    <property type="match status" value="1"/>
</dbReference>
<dbReference type="Gene3D" id="3.40.50.10860">
    <property type="entry name" value="Leucine Dehydrogenase, chain A, domain 1"/>
    <property type="match status" value="1"/>
</dbReference>
<dbReference type="NCBIfam" id="NF001310">
    <property type="entry name" value="PRK00258.1-2"/>
    <property type="match status" value="1"/>
</dbReference>
<evidence type="ECO:0000256" key="4">
    <source>
        <dbReference type="ARBA" id="ARBA00023002"/>
    </source>
</evidence>
<organism evidence="10">
    <name type="scientific">Solanum lycopersicum</name>
    <name type="common">Tomato</name>
    <name type="synonym">Lycopersicon esculentum</name>
    <dbReference type="NCBI Taxonomy" id="4081"/>
    <lineage>
        <taxon>Eukaryota</taxon>
        <taxon>Viridiplantae</taxon>
        <taxon>Streptophyta</taxon>
        <taxon>Embryophyta</taxon>
        <taxon>Tracheophyta</taxon>
        <taxon>Spermatophyta</taxon>
        <taxon>Magnoliopsida</taxon>
        <taxon>eudicotyledons</taxon>
        <taxon>Gunneridae</taxon>
        <taxon>Pentapetalae</taxon>
        <taxon>asterids</taxon>
        <taxon>lamiids</taxon>
        <taxon>Solanales</taxon>
        <taxon>Solanaceae</taxon>
        <taxon>Solanoideae</taxon>
        <taxon>Solaneae</taxon>
        <taxon>Solanum</taxon>
        <taxon>Solanum subgen. Lycopersicon</taxon>
    </lineage>
</organism>
<dbReference type="EC" id="1.1.1.25" evidence="1"/>
<dbReference type="InterPro" id="IPR013708">
    <property type="entry name" value="Shikimate_DH-bd_N"/>
</dbReference>
<protein>
    <recommendedName>
        <fullName evidence="1">shikimate dehydrogenase (NADP(+))</fullName>
        <ecNumber evidence="1">1.1.1.25</ecNumber>
    </recommendedName>
</protein>
<feature type="domain" description="Quinate/shikimate 5-dehydrogenase/glutamyl-tRNA reductase" evidence="7">
    <location>
        <begin position="544"/>
        <end position="593"/>
    </location>
</feature>
<sequence>MERYWCLRWIKQENRNKLMATVLKDGAVRFAEIPLVTRVPELAQASRGTQVLLELGATDEISLEVSCRVLEIFAGEGELPEEELEGDAGDEEMAEVSAEAAAEAAAEDVAEQAAEDGAEGAPQAPSADAVAPSGDDAPADASAARDTGPGTATLAKALVLSVVVHAVLLMVRIAAPEVFEIKRSDPQLDVVLVNSKSAEKPRNPTVLAQANLDGGGDHDAQRATTPLPAQTESKDGDLIKLTQRRLEQLEEEQRRLMTQSREAAQSVRSQPLKPGEQRADAPTRGQDERTSTDEMARLEAEIGRNLEHYAKRPKRMQLTATSAQGVDYAQYYDRLRRKIEARGTSDFPQKNGKPIYGQLILVINVNRQGKLGYNRDGYNIESIDVAKSSGDPALDRQAVAIVRAARARRPPARPLMTAEQNSTPDTTIDRYVVVGNPVSHSRSPAIHAAFSRQTGEALQYERLEAPLDAFADTVRRFLAEGGHGFNVTTPFKLEAYDLADRLTPRAEAAGAVNTMWIEDGLIHGDNTDGIGLVRDIQDNLDVLLEGRRILLLGAGGAAMGAMLPLIECRPARIVVANRTAQKASDMVEQFVEAADQYNVELWAGGLDALGALSDDEGCDVIINASASSLQGELPPVPDHLLGQGVLAYDMMYGAKPTVFLAYAAKCGATTSDGLGMLVEQAAEAFYNWRGVRPNTAPVLA</sequence>
<dbReference type="SUPFAM" id="SSF74653">
    <property type="entry name" value="TolA/TonB C-terminal domain"/>
    <property type="match status" value="1"/>
</dbReference>
<feature type="region of interest" description="Disordered" evidence="6">
    <location>
        <begin position="252"/>
        <end position="293"/>
    </location>
</feature>
<dbReference type="UniPathway" id="UPA00053">
    <property type="reaction ID" value="UER00087"/>
</dbReference>
<feature type="region of interest" description="Disordered" evidence="6">
    <location>
        <begin position="79"/>
        <end position="146"/>
    </location>
</feature>
<keyword evidence="2" id="KW-0028">Amino-acid biosynthesis</keyword>
<dbReference type="Pfam" id="PF01488">
    <property type="entry name" value="Shikimate_DH"/>
    <property type="match status" value="1"/>
</dbReference>
<dbReference type="GO" id="GO:0009423">
    <property type="term" value="P:chorismate biosynthetic process"/>
    <property type="evidence" value="ECO:0000318"/>
    <property type="project" value="GO_Central"/>
</dbReference>
<evidence type="ECO:0000313" key="11">
    <source>
        <dbReference type="Proteomes" id="UP000004994"/>
    </source>
</evidence>